<dbReference type="AlphaFoldDB" id="A0A099KVC9"/>
<evidence type="ECO:0000259" key="5">
    <source>
        <dbReference type="PROSITE" id="PS50931"/>
    </source>
</evidence>
<feature type="domain" description="HTH lysR-type" evidence="5">
    <location>
        <begin position="14"/>
        <end position="70"/>
    </location>
</feature>
<accession>A0A099KVC9</accession>
<evidence type="ECO:0000256" key="1">
    <source>
        <dbReference type="ARBA" id="ARBA00009437"/>
    </source>
</evidence>
<name>A0A099KVC9_COLPS</name>
<evidence type="ECO:0000256" key="2">
    <source>
        <dbReference type="ARBA" id="ARBA00023015"/>
    </source>
</evidence>
<organism evidence="6 7">
    <name type="scientific">Colwellia psychrerythraea</name>
    <name type="common">Vibrio psychroerythus</name>
    <dbReference type="NCBI Taxonomy" id="28229"/>
    <lineage>
        <taxon>Bacteria</taxon>
        <taxon>Pseudomonadati</taxon>
        <taxon>Pseudomonadota</taxon>
        <taxon>Gammaproteobacteria</taxon>
        <taxon>Alteromonadales</taxon>
        <taxon>Colwelliaceae</taxon>
        <taxon>Colwellia</taxon>
    </lineage>
</organism>
<dbReference type="Pfam" id="PF03466">
    <property type="entry name" value="LysR_substrate"/>
    <property type="match status" value="1"/>
</dbReference>
<dbReference type="Gene3D" id="3.40.190.10">
    <property type="entry name" value="Periplasmic binding protein-like II"/>
    <property type="match status" value="2"/>
</dbReference>
<dbReference type="InterPro" id="IPR036388">
    <property type="entry name" value="WH-like_DNA-bd_sf"/>
</dbReference>
<dbReference type="InterPro" id="IPR037402">
    <property type="entry name" value="YidZ_PBP2"/>
</dbReference>
<proteinExistence type="inferred from homology"/>
<evidence type="ECO:0000256" key="3">
    <source>
        <dbReference type="ARBA" id="ARBA00023125"/>
    </source>
</evidence>
<dbReference type="GO" id="GO:0003677">
    <property type="term" value="F:DNA binding"/>
    <property type="evidence" value="ECO:0007669"/>
    <property type="project" value="UniProtKB-KW"/>
</dbReference>
<evidence type="ECO:0000256" key="4">
    <source>
        <dbReference type="ARBA" id="ARBA00023163"/>
    </source>
</evidence>
<gene>
    <name evidence="6" type="ORF">ND2E_2053</name>
</gene>
<dbReference type="PANTHER" id="PTHR30118:SF7">
    <property type="entry name" value="TRANSCRIPTIONAL REGULATOR LYSR FAMILY"/>
    <property type="match status" value="1"/>
</dbReference>
<evidence type="ECO:0000313" key="7">
    <source>
        <dbReference type="Proteomes" id="UP000029843"/>
    </source>
</evidence>
<dbReference type="InterPro" id="IPR005119">
    <property type="entry name" value="LysR_subst-bd"/>
</dbReference>
<protein>
    <submittedName>
        <fullName evidence="6">Transcriptional regulator, LysR family</fullName>
    </submittedName>
</protein>
<sequence length="314" mass="35308">MELINNYKLLARADLNLLVSFQILMEEKSVSGAAERAFVSQSAMSRTLQRLRELFDNPLFVRQSHGLLPTQRAIDLYEALQPLLMGIDSLLKPVTFDPKTLEGQFVIACPSLLSSTWLSGLVARLAKIAPKVKLRSIETVATPEQLLTNGSADIAIHTADKKGSEFFTMALPDATTLSLVRDGHPIKEQEMTLEQFLSYPHLRYYIPGLNIDNQGLIDLRLAKLGKQREIRYDGHDMATLLQITRHSDCIFSLASVKGDIQSENKKDWSGIRILQCPTQLEMTNLPIALIGLSRRESDPALQWLAKEIRDCFNY</sequence>
<dbReference type="EMBL" id="JQED01000007">
    <property type="protein sequence ID" value="KGJ94120.1"/>
    <property type="molecule type" value="Genomic_DNA"/>
</dbReference>
<keyword evidence="2" id="KW-0805">Transcription regulation</keyword>
<dbReference type="SUPFAM" id="SSF46785">
    <property type="entry name" value="Winged helix' DNA-binding domain"/>
    <property type="match status" value="1"/>
</dbReference>
<dbReference type="Gene3D" id="1.10.10.10">
    <property type="entry name" value="Winged helix-like DNA-binding domain superfamily/Winged helix DNA-binding domain"/>
    <property type="match status" value="1"/>
</dbReference>
<dbReference type="PATRIC" id="fig|28229.4.peg.1077"/>
<dbReference type="Proteomes" id="UP000029843">
    <property type="component" value="Unassembled WGS sequence"/>
</dbReference>
<dbReference type="GO" id="GO:0003700">
    <property type="term" value="F:DNA-binding transcription factor activity"/>
    <property type="evidence" value="ECO:0007669"/>
    <property type="project" value="InterPro"/>
</dbReference>
<keyword evidence="3" id="KW-0238">DNA-binding</keyword>
<comment type="caution">
    <text evidence="6">The sequence shown here is derived from an EMBL/GenBank/DDBJ whole genome shotgun (WGS) entry which is preliminary data.</text>
</comment>
<dbReference type="InterPro" id="IPR050389">
    <property type="entry name" value="LysR-type_TF"/>
</dbReference>
<dbReference type="InterPro" id="IPR000847">
    <property type="entry name" value="LysR_HTH_N"/>
</dbReference>
<dbReference type="PANTHER" id="PTHR30118">
    <property type="entry name" value="HTH-TYPE TRANSCRIPTIONAL REGULATOR LEUO-RELATED"/>
    <property type="match status" value="1"/>
</dbReference>
<dbReference type="CDD" id="cd08417">
    <property type="entry name" value="PBP2_Nitroaromatics_like"/>
    <property type="match status" value="1"/>
</dbReference>
<keyword evidence="4" id="KW-0804">Transcription</keyword>
<dbReference type="InterPro" id="IPR036390">
    <property type="entry name" value="WH_DNA-bd_sf"/>
</dbReference>
<dbReference type="RefSeq" id="WP_033092839.1">
    <property type="nucleotide sequence ID" value="NZ_JQED01000007.1"/>
</dbReference>
<dbReference type="PROSITE" id="PS50931">
    <property type="entry name" value="HTH_LYSR"/>
    <property type="match status" value="1"/>
</dbReference>
<reference evidence="6 7" key="1">
    <citation type="submission" date="2014-08" db="EMBL/GenBank/DDBJ databases">
        <title>Genomic and Phenotypic Diversity of Colwellia psychrerythraea strains from Disparate Marine Basins.</title>
        <authorList>
            <person name="Techtmann S.M."/>
            <person name="Stelling S.C."/>
            <person name="Utturkar S.M."/>
            <person name="Alshibli N."/>
            <person name="Harris A."/>
            <person name="Brown S.D."/>
            <person name="Hazen T.C."/>
        </authorList>
    </citation>
    <scope>NUCLEOTIDE SEQUENCE [LARGE SCALE GENOMIC DNA]</scope>
    <source>
        <strain evidence="6 7">ND2E</strain>
    </source>
</reference>
<dbReference type="SUPFAM" id="SSF53850">
    <property type="entry name" value="Periplasmic binding protein-like II"/>
    <property type="match status" value="1"/>
</dbReference>
<evidence type="ECO:0000313" key="6">
    <source>
        <dbReference type="EMBL" id="KGJ94120.1"/>
    </source>
</evidence>
<dbReference type="Pfam" id="PF00126">
    <property type="entry name" value="HTH_1"/>
    <property type="match status" value="1"/>
</dbReference>
<comment type="similarity">
    <text evidence="1">Belongs to the LysR transcriptional regulatory family.</text>
</comment>